<proteinExistence type="inferred from homology"/>
<organism evidence="7 8">
    <name type="scientific">Arachnia propionica</name>
    <dbReference type="NCBI Taxonomy" id="1750"/>
    <lineage>
        <taxon>Bacteria</taxon>
        <taxon>Bacillati</taxon>
        <taxon>Actinomycetota</taxon>
        <taxon>Actinomycetes</taxon>
        <taxon>Propionibacteriales</taxon>
        <taxon>Propionibacteriaceae</taxon>
        <taxon>Arachnia</taxon>
    </lineage>
</organism>
<dbReference type="RefSeq" id="WP_125227289.1">
    <property type="nucleotide sequence ID" value="NZ_RQYT01000006.1"/>
</dbReference>
<dbReference type="OrthoDB" id="3212530at2"/>
<comment type="subcellular location">
    <subcellularLocation>
        <location evidence="1">Membrane</location>
        <topology evidence="1">Multi-pass membrane protein</topology>
    </subcellularLocation>
</comment>
<feature type="transmembrane region" description="Helical" evidence="6">
    <location>
        <begin position="122"/>
        <end position="140"/>
    </location>
</feature>
<evidence type="ECO:0000256" key="6">
    <source>
        <dbReference type="SAM" id="Phobius"/>
    </source>
</evidence>
<evidence type="ECO:0000256" key="2">
    <source>
        <dbReference type="ARBA" id="ARBA00005268"/>
    </source>
</evidence>
<dbReference type="AlphaFoldDB" id="A0A3P1WW21"/>
<feature type="transmembrane region" description="Helical" evidence="6">
    <location>
        <begin position="60"/>
        <end position="80"/>
    </location>
</feature>
<dbReference type="InterPro" id="IPR005226">
    <property type="entry name" value="UPF0014_fam"/>
</dbReference>
<feature type="transmembrane region" description="Helical" evidence="6">
    <location>
        <begin position="32"/>
        <end position="54"/>
    </location>
</feature>
<sequence>MNGWPDVLRFTAAMVTLVALTVLLLRAHRVPLGWAPAVAVVRAAVQLAAIATLLSGVTEWPWLALAFIALMFTTASWTAAGRAADLPRGRRNATIAVLVGGGVAIGAVIMLGLVPFRAQQTIAIAGIVIGNAMATVTLTARHLVTDLLANQGEVEGWLALGATPSQATARLRRESIVEALLPNLDQTRNTGLVTLPGAFIGALFGGASPLEAGLFQLTVLGAVLLGGTTAATVLSALAGRAAQLPRRRQG</sequence>
<dbReference type="Proteomes" id="UP000280935">
    <property type="component" value="Unassembled WGS sequence"/>
</dbReference>
<keyword evidence="4 6" id="KW-1133">Transmembrane helix</keyword>
<feature type="transmembrane region" description="Helical" evidence="6">
    <location>
        <begin position="92"/>
        <end position="116"/>
    </location>
</feature>
<evidence type="ECO:0000313" key="7">
    <source>
        <dbReference type="EMBL" id="RRD50431.1"/>
    </source>
</evidence>
<dbReference type="GO" id="GO:0005886">
    <property type="term" value="C:plasma membrane"/>
    <property type="evidence" value="ECO:0007669"/>
    <property type="project" value="TreeGrafter"/>
</dbReference>
<feature type="transmembrane region" description="Helical" evidence="6">
    <location>
        <begin position="190"/>
        <end position="208"/>
    </location>
</feature>
<dbReference type="PANTHER" id="PTHR30028:SF0">
    <property type="entry name" value="PROTEIN ALUMINUM SENSITIVE 3"/>
    <property type="match status" value="1"/>
</dbReference>
<dbReference type="EMBL" id="RQYT01000006">
    <property type="protein sequence ID" value="RRD50431.1"/>
    <property type="molecule type" value="Genomic_DNA"/>
</dbReference>
<feature type="transmembrane region" description="Helical" evidence="6">
    <location>
        <begin position="6"/>
        <end position="25"/>
    </location>
</feature>
<evidence type="ECO:0000313" key="8">
    <source>
        <dbReference type="Proteomes" id="UP000280935"/>
    </source>
</evidence>
<evidence type="ECO:0000256" key="1">
    <source>
        <dbReference type="ARBA" id="ARBA00004141"/>
    </source>
</evidence>
<evidence type="ECO:0000256" key="4">
    <source>
        <dbReference type="ARBA" id="ARBA00022989"/>
    </source>
</evidence>
<evidence type="ECO:0000256" key="3">
    <source>
        <dbReference type="ARBA" id="ARBA00022692"/>
    </source>
</evidence>
<comment type="similarity">
    <text evidence="2">Belongs to the UPF0014 family.</text>
</comment>
<comment type="caution">
    <text evidence="7">The sequence shown here is derived from an EMBL/GenBank/DDBJ whole genome shotgun (WGS) entry which is preliminary data.</text>
</comment>
<keyword evidence="5 6" id="KW-0472">Membrane</keyword>
<reference evidence="7 8" key="1">
    <citation type="submission" date="2018-11" db="EMBL/GenBank/DDBJ databases">
        <title>Genomes From Bacteria Associated with the Canine Oral Cavity: a Test Case for Automated Genome-Based Taxonomic Assignment.</title>
        <authorList>
            <person name="Coil D.A."/>
            <person name="Jospin G."/>
            <person name="Darling A.E."/>
            <person name="Wallis C."/>
            <person name="Davis I.J."/>
            <person name="Harris S."/>
            <person name="Eisen J.A."/>
            <person name="Holcombe L.J."/>
            <person name="O'Flynn C."/>
        </authorList>
    </citation>
    <scope>NUCLEOTIDE SEQUENCE [LARGE SCALE GENOMIC DNA]</scope>
    <source>
        <strain evidence="7 8">OH2822_COT-296</strain>
    </source>
</reference>
<gene>
    <name evidence="7" type="ORF">EII35_04575</name>
</gene>
<evidence type="ECO:0000256" key="5">
    <source>
        <dbReference type="ARBA" id="ARBA00023136"/>
    </source>
</evidence>
<keyword evidence="3 6" id="KW-0812">Transmembrane</keyword>
<dbReference type="Pfam" id="PF03649">
    <property type="entry name" value="UPF0014"/>
    <property type="match status" value="1"/>
</dbReference>
<dbReference type="PANTHER" id="PTHR30028">
    <property type="entry name" value="UPF0014 INNER MEMBRANE PROTEIN YBBM-RELATED"/>
    <property type="match status" value="1"/>
</dbReference>
<accession>A0A3P1WW21</accession>
<feature type="transmembrane region" description="Helical" evidence="6">
    <location>
        <begin position="214"/>
        <end position="238"/>
    </location>
</feature>
<name>A0A3P1WW21_9ACTN</name>
<protein>
    <submittedName>
        <fullName evidence="7">ABC transporter permease</fullName>
    </submittedName>
</protein>